<dbReference type="PANTHER" id="PTHR22893:SF91">
    <property type="entry name" value="NADPH DEHYDROGENASE 2-RELATED"/>
    <property type="match status" value="1"/>
</dbReference>
<gene>
    <name evidence="2" type="ORF">RDB_LOCUS77776</name>
</gene>
<dbReference type="SUPFAM" id="SSF51395">
    <property type="entry name" value="FMN-linked oxidoreductases"/>
    <property type="match status" value="1"/>
</dbReference>
<dbReference type="EMBL" id="CAJMWZ010004061">
    <property type="protein sequence ID" value="CAE6483701.1"/>
    <property type="molecule type" value="Genomic_DNA"/>
</dbReference>
<feature type="domain" description="NADH:flavin oxidoreductase/NADH oxidase N-terminal" evidence="1">
    <location>
        <begin position="5"/>
        <end position="187"/>
    </location>
</feature>
<organism evidence="2 3">
    <name type="scientific">Rhizoctonia solani</name>
    <dbReference type="NCBI Taxonomy" id="456999"/>
    <lineage>
        <taxon>Eukaryota</taxon>
        <taxon>Fungi</taxon>
        <taxon>Dikarya</taxon>
        <taxon>Basidiomycota</taxon>
        <taxon>Agaricomycotina</taxon>
        <taxon>Agaricomycetes</taxon>
        <taxon>Cantharellales</taxon>
        <taxon>Ceratobasidiaceae</taxon>
        <taxon>Rhizoctonia</taxon>
    </lineage>
</organism>
<dbReference type="PANTHER" id="PTHR22893">
    <property type="entry name" value="NADH OXIDOREDUCTASE-RELATED"/>
    <property type="match status" value="1"/>
</dbReference>
<comment type="caution">
    <text evidence="2">The sequence shown here is derived from an EMBL/GenBank/DDBJ whole genome shotgun (WGS) entry which is preliminary data.</text>
</comment>
<dbReference type="Pfam" id="PF00724">
    <property type="entry name" value="Oxidored_FMN"/>
    <property type="match status" value="1"/>
</dbReference>
<reference evidence="2" key="1">
    <citation type="submission" date="2021-01" db="EMBL/GenBank/DDBJ databases">
        <authorList>
            <person name="Kaushik A."/>
        </authorList>
    </citation>
    <scope>NUCLEOTIDE SEQUENCE</scope>
    <source>
        <strain evidence="2">Type strain: AG8-Rh-89/</strain>
    </source>
</reference>
<dbReference type="Gene3D" id="3.20.20.70">
    <property type="entry name" value="Aldolase class I"/>
    <property type="match status" value="1"/>
</dbReference>
<evidence type="ECO:0000259" key="1">
    <source>
        <dbReference type="Pfam" id="PF00724"/>
    </source>
</evidence>
<sequence length="195" mass="21644">MSQPKLFSPIRIGDLVLSHRIALAPLTRFRADNNHLHHDIAAEYYSQRAATPGTLLISEATLISPEAIGYDNMPGIWNKDQITAWKKVHKMRTVVDAVHKQGSYIFLQLWAAGRAADPVVLGRKGYPYVCSSPSPLERPGYPSTSPRELSKAEIQQYIQNYAQAAKNGVIEAGFDGVEIHAAKYSLLFPFAPKEN</sequence>
<dbReference type="Proteomes" id="UP000663850">
    <property type="component" value="Unassembled WGS sequence"/>
</dbReference>
<accession>A0A8H3CHC8</accession>
<dbReference type="GO" id="GO:0010181">
    <property type="term" value="F:FMN binding"/>
    <property type="evidence" value="ECO:0007669"/>
    <property type="project" value="InterPro"/>
</dbReference>
<evidence type="ECO:0000313" key="3">
    <source>
        <dbReference type="Proteomes" id="UP000663850"/>
    </source>
</evidence>
<protein>
    <recommendedName>
        <fullName evidence="1">NADH:flavin oxidoreductase/NADH oxidase N-terminal domain-containing protein</fullName>
    </recommendedName>
</protein>
<proteinExistence type="predicted"/>
<dbReference type="InterPro" id="IPR013785">
    <property type="entry name" value="Aldolase_TIM"/>
</dbReference>
<evidence type="ECO:0000313" key="2">
    <source>
        <dbReference type="EMBL" id="CAE6483701.1"/>
    </source>
</evidence>
<name>A0A8H3CHC8_9AGAM</name>
<dbReference type="AlphaFoldDB" id="A0A8H3CHC8"/>
<dbReference type="GO" id="GO:0003959">
    <property type="term" value="F:NADPH dehydrogenase activity"/>
    <property type="evidence" value="ECO:0007669"/>
    <property type="project" value="TreeGrafter"/>
</dbReference>
<dbReference type="InterPro" id="IPR045247">
    <property type="entry name" value="Oye-like"/>
</dbReference>
<dbReference type="InterPro" id="IPR001155">
    <property type="entry name" value="OxRdtase_FMN_N"/>
</dbReference>